<gene>
    <name evidence="2" type="ORF">MGAL_10B038104</name>
</gene>
<evidence type="ECO:0000256" key="1">
    <source>
        <dbReference type="SAM" id="MobiDB-lite"/>
    </source>
</evidence>
<evidence type="ECO:0000313" key="2">
    <source>
        <dbReference type="EMBL" id="VDI48306.1"/>
    </source>
</evidence>
<name>A0A8B6FG71_MYTGA</name>
<feature type="region of interest" description="Disordered" evidence="1">
    <location>
        <begin position="71"/>
        <end position="149"/>
    </location>
</feature>
<dbReference type="EMBL" id="UYJE01006710">
    <property type="protein sequence ID" value="VDI48306.1"/>
    <property type="molecule type" value="Genomic_DNA"/>
</dbReference>
<keyword evidence="3" id="KW-1185">Reference proteome</keyword>
<dbReference type="Proteomes" id="UP000596742">
    <property type="component" value="Unassembled WGS sequence"/>
</dbReference>
<protein>
    <submittedName>
        <fullName evidence="2">Uncharacterized protein</fullName>
    </submittedName>
</protein>
<organism evidence="2 3">
    <name type="scientific">Mytilus galloprovincialis</name>
    <name type="common">Mediterranean mussel</name>
    <dbReference type="NCBI Taxonomy" id="29158"/>
    <lineage>
        <taxon>Eukaryota</taxon>
        <taxon>Metazoa</taxon>
        <taxon>Spiralia</taxon>
        <taxon>Lophotrochozoa</taxon>
        <taxon>Mollusca</taxon>
        <taxon>Bivalvia</taxon>
        <taxon>Autobranchia</taxon>
        <taxon>Pteriomorphia</taxon>
        <taxon>Mytilida</taxon>
        <taxon>Mytiloidea</taxon>
        <taxon>Mytilidae</taxon>
        <taxon>Mytilinae</taxon>
        <taxon>Mytilus</taxon>
    </lineage>
</organism>
<comment type="caution">
    <text evidence="2">The sequence shown here is derived from an EMBL/GenBank/DDBJ whole genome shotgun (WGS) entry which is preliminary data.</text>
</comment>
<reference evidence="2" key="1">
    <citation type="submission" date="2018-11" db="EMBL/GenBank/DDBJ databases">
        <authorList>
            <person name="Alioto T."/>
            <person name="Alioto T."/>
        </authorList>
    </citation>
    <scope>NUCLEOTIDE SEQUENCE</scope>
</reference>
<accession>A0A8B6FG71</accession>
<proteinExistence type="predicted"/>
<evidence type="ECO:0000313" key="3">
    <source>
        <dbReference type="Proteomes" id="UP000596742"/>
    </source>
</evidence>
<feature type="compositionally biased region" description="Basic residues" evidence="1">
    <location>
        <begin position="83"/>
        <end position="96"/>
    </location>
</feature>
<feature type="region of interest" description="Disordered" evidence="1">
    <location>
        <begin position="1"/>
        <end position="52"/>
    </location>
</feature>
<feature type="compositionally biased region" description="Basic and acidic residues" evidence="1">
    <location>
        <begin position="72"/>
        <end position="82"/>
    </location>
</feature>
<sequence length="149" mass="16524">MPHDNESKSSNSSQSDTDGDESNTESIKDIPAESIHVAASQSTTNVNPKKVSNVLGKDSKKITKATFSFENKTNDISEEVKNPKKKKKKKSTKLRKKSEDAKAKKPNIQTTMFQFSAGTPDSRSEKRPATTPTDEVHERSVPIQKPKEH</sequence>
<feature type="compositionally biased region" description="Basic and acidic residues" evidence="1">
    <location>
        <begin position="122"/>
        <end position="149"/>
    </location>
</feature>
<dbReference type="AlphaFoldDB" id="A0A8B6FG71"/>
<feature type="compositionally biased region" description="Polar residues" evidence="1">
    <location>
        <begin position="107"/>
        <end position="121"/>
    </location>
</feature>